<reference evidence="3 4" key="1">
    <citation type="journal article" date="2006" name="Science">
        <title>Genome of rice cluster I archaea -- the key methane producers in the rice rhizosphere.</title>
        <authorList>
            <person name="Erkel C."/>
            <person name="Kube M."/>
            <person name="Reinhardt R."/>
            <person name="Liesack W."/>
        </authorList>
    </citation>
    <scope>NUCLEOTIDE SEQUENCE [LARGE SCALE GENOMIC DNA]</scope>
    <source>
        <strain evidence="4">DSM 22066 / NBRC 105507 / MRE50</strain>
    </source>
</reference>
<evidence type="ECO:0000256" key="2">
    <source>
        <dbReference type="SAM" id="Phobius"/>
    </source>
</evidence>
<dbReference type="KEGG" id="rci:RCIX1714"/>
<accession>Q0W3W0</accession>
<keyword evidence="2" id="KW-0812">Transmembrane</keyword>
<gene>
    <name evidence="3" type="ORF">RCIX1714</name>
</gene>
<feature type="compositionally biased region" description="Polar residues" evidence="1">
    <location>
        <begin position="63"/>
        <end position="73"/>
    </location>
</feature>
<protein>
    <submittedName>
        <fullName evidence="3">Uncharacterized protein</fullName>
    </submittedName>
</protein>
<dbReference type="RefSeq" id="WP_012035633.1">
    <property type="nucleotide sequence ID" value="NC_009464.1"/>
</dbReference>
<evidence type="ECO:0000256" key="1">
    <source>
        <dbReference type="SAM" id="MobiDB-lite"/>
    </source>
</evidence>
<evidence type="ECO:0000313" key="4">
    <source>
        <dbReference type="Proteomes" id="UP000000663"/>
    </source>
</evidence>
<keyword evidence="2" id="KW-0472">Membrane</keyword>
<dbReference type="EMBL" id="AM114193">
    <property type="protein sequence ID" value="CAJ36933.1"/>
    <property type="molecule type" value="Genomic_DNA"/>
</dbReference>
<feature type="transmembrane region" description="Helical" evidence="2">
    <location>
        <begin position="7"/>
        <end position="26"/>
    </location>
</feature>
<dbReference type="Proteomes" id="UP000000663">
    <property type="component" value="Chromosome"/>
</dbReference>
<sequence length="73" mass="7478">MDNNTRYLILGCITIVVIVLVGLSYIQGMQGVPTETPENESAAVNNSTAASNLTATVTPAPTAEQTNATTPGA</sequence>
<dbReference type="AlphaFoldDB" id="Q0W3W0"/>
<keyword evidence="4" id="KW-1185">Reference proteome</keyword>
<evidence type="ECO:0000313" key="3">
    <source>
        <dbReference type="EMBL" id="CAJ36933.1"/>
    </source>
</evidence>
<dbReference type="GeneID" id="5145431"/>
<keyword evidence="2" id="KW-1133">Transmembrane helix</keyword>
<feature type="compositionally biased region" description="Low complexity" evidence="1">
    <location>
        <begin position="39"/>
        <end position="58"/>
    </location>
</feature>
<feature type="region of interest" description="Disordered" evidence="1">
    <location>
        <begin position="33"/>
        <end position="73"/>
    </location>
</feature>
<name>Q0W3W0_METAR</name>
<organism evidence="3 4">
    <name type="scientific">Methanocella arvoryzae (strain DSM 22066 / NBRC 105507 / MRE50)</name>
    <dbReference type="NCBI Taxonomy" id="351160"/>
    <lineage>
        <taxon>Archaea</taxon>
        <taxon>Methanobacteriati</taxon>
        <taxon>Methanobacteriota</taxon>
        <taxon>Stenosarchaea group</taxon>
        <taxon>Methanomicrobia</taxon>
        <taxon>Methanocellales</taxon>
        <taxon>Methanocellaceae</taxon>
        <taxon>Methanocella</taxon>
    </lineage>
</organism>
<proteinExistence type="predicted"/>